<reference evidence="1" key="1">
    <citation type="submission" date="2022-07" db="EMBL/GenBank/DDBJ databases">
        <title>Genome Sequence of Phlebia brevispora.</title>
        <authorList>
            <person name="Buettner E."/>
        </authorList>
    </citation>
    <scope>NUCLEOTIDE SEQUENCE</scope>
    <source>
        <strain evidence="1">MPL23</strain>
    </source>
</reference>
<gene>
    <name evidence="1" type="ORF">NM688_g8656</name>
</gene>
<proteinExistence type="predicted"/>
<protein>
    <submittedName>
        <fullName evidence="1">Uncharacterized protein</fullName>
    </submittedName>
</protein>
<organism evidence="1 2">
    <name type="scientific">Phlebia brevispora</name>
    <dbReference type="NCBI Taxonomy" id="194682"/>
    <lineage>
        <taxon>Eukaryota</taxon>
        <taxon>Fungi</taxon>
        <taxon>Dikarya</taxon>
        <taxon>Basidiomycota</taxon>
        <taxon>Agaricomycotina</taxon>
        <taxon>Agaricomycetes</taxon>
        <taxon>Polyporales</taxon>
        <taxon>Meruliaceae</taxon>
        <taxon>Phlebia</taxon>
    </lineage>
</organism>
<dbReference type="EMBL" id="JANHOG010002396">
    <property type="protein sequence ID" value="KAJ3523860.1"/>
    <property type="molecule type" value="Genomic_DNA"/>
</dbReference>
<keyword evidence="2" id="KW-1185">Reference proteome</keyword>
<sequence length="288" mass="32206">MTLCYAQGEDGVARNQWPGSIAMLRADQEPAIEKQLVLPRDWELLEECLMIQQRQGMAHDRQHGMGVFTHASAGEEEALLRLWGYVKEVNNSATGNWNFQRETAHRAAQFIVLESKGCDAAFGPQQAALANISQYVTAVLNGGPQVGRGDTLYVRHRVFRKARGSERQQYAQYVHGEDPTGRAAKISKEWRLTSVPPYVRRHVDGELVRTSALSVRPGDFVEVLVRADVLYHERGGQEKNHVRVDWELAQVIRLFSAEQLESLQRSMAVDEHSGEGNESANEASGGND</sequence>
<accession>A0ACC1RPL3</accession>
<comment type="caution">
    <text evidence="1">The sequence shown here is derived from an EMBL/GenBank/DDBJ whole genome shotgun (WGS) entry which is preliminary data.</text>
</comment>
<evidence type="ECO:0000313" key="1">
    <source>
        <dbReference type="EMBL" id="KAJ3523860.1"/>
    </source>
</evidence>
<evidence type="ECO:0000313" key="2">
    <source>
        <dbReference type="Proteomes" id="UP001148662"/>
    </source>
</evidence>
<name>A0ACC1RPL3_9APHY</name>
<dbReference type="Proteomes" id="UP001148662">
    <property type="component" value="Unassembled WGS sequence"/>
</dbReference>